<dbReference type="Proteomes" id="UP000234681">
    <property type="component" value="Chromosome 1"/>
</dbReference>
<dbReference type="AlphaFoldDB" id="A6KIK3"/>
<sequence length="51" mass="5741">MLSTTMVGTLVRGWRNRSSPRRTELKPPTPQRQGGIRIQALLYTCLGLESI</sequence>
<evidence type="ECO:0000256" key="1">
    <source>
        <dbReference type="SAM" id="MobiDB-lite"/>
    </source>
</evidence>
<name>A6KIK3_RAT</name>
<feature type="region of interest" description="Disordered" evidence="1">
    <location>
        <begin position="12"/>
        <end position="33"/>
    </location>
</feature>
<dbReference type="EMBL" id="CH474052">
    <property type="protein sequence ID" value="EDL92876.1"/>
    <property type="molecule type" value="Genomic_DNA"/>
</dbReference>
<organism evidence="2 3">
    <name type="scientific">Rattus norvegicus</name>
    <name type="common">Rat</name>
    <dbReference type="NCBI Taxonomy" id="10116"/>
    <lineage>
        <taxon>Eukaryota</taxon>
        <taxon>Metazoa</taxon>
        <taxon>Chordata</taxon>
        <taxon>Craniata</taxon>
        <taxon>Vertebrata</taxon>
        <taxon>Euteleostomi</taxon>
        <taxon>Mammalia</taxon>
        <taxon>Eutheria</taxon>
        <taxon>Euarchontoglires</taxon>
        <taxon>Glires</taxon>
        <taxon>Rodentia</taxon>
        <taxon>Myomorpha</taxon>
        <taxon>Muroidea</taxon>
        <taxon>Muridae</taxon>
        <taxon>Murinae</taxon>
        <taxon>Rattus</taxon>
    </lineage>
</organism>
<reference evidence="2 3" key="1">
    <citation type="submission" date="2005-09" db="EMBL/GenBank/DDBJ databases">
        <authorList>
            <person name="Mural R.J."/>
            <person name="Li P.W."/>
            <person name="Adams M.D."/>
            <person name="Amanatides P.G."/>
            <person name="Baden-Tillson H."/>
            <person name="Barnstead M."/>
            <person name="Chin S.H."/>
            <person name="Dew I."/>
            <person name="Evans C.A."/>
            <person name="Ferriera S."/>
            <person name="Flanigan M."/>
            <person name="Fosler C."/>
            <person name="Glodek A."/>
            <person name="Gu Z."/>
            <person name="Holt R.A."/>
            <person name="Jennings D."/>
            <person name="Kraft C.L."/>
            <person name="Lu F."/>
            <person name="Nguyen T."/>
            <person name="Nusskern D.R."/>
            <person name="Pfannkoch C.M."/>
            <person name="Sitter C."/>
            <person name="Sutton G.G."/>
            <person name="Venter J.C."/>
            <person name="Wang Z."/>
            <person name="Woodage T."/>
            <person name="Zheng X.H."/>
            <person name="Zhong F."/>
        </authorList>
    </citation>
    <scope>NUCLEOTIDE SEQUENCE [LARGE SCALE GENOMIC DNA]</scope>
    <source>
        <strain>BN</strain>
        <strain evidence="3">Sprague-Dawley</strain>
    </source>
</reference>
<evidence type="ECO:0000313" key="3">
    <source>
        <dbReference type="Proteomes" id="UP000234681"/>
    </source>
</evidence>
<protein>
    <submittedName>
        <fullName evidence="2">RCG41160</fullName>
    </submittedName>
</protein>
<accession>A6KIK3</accession>
<evidence type="ECO:0000313" key="2">
    <source>
        <dbReference type="EMBL" id="EDL92876.1"/>
    </source>
</evidence>
<proteinExistence type="predicted"/>
<gene>
    <name evidence="2" type="ORF">rCG_41160</name>
</gene>